<dbReference type="PANTHER" id="PTHR24252:SF21">
    <property type="entry name" value="TRANSMEMBRANE SERINE PROTEASE 12"/>
    <property type="match status" value="1"/>
</dbReference>
<evidence type="ECO:0000256" key="1">
    <source>
        <dbReference type="ARBA" id="ARBA00022670"/>
    </source>
</evidence>
<evidence type="ECO:0000259" key="6">
    <source>
        <dbReference type="PROSITE" id="PS50240"/>
    </source>
</evidence>
<dbReference type="FunFam" id="2.40.10.10:FF:000002">
    <property type="entry name" value="Transmembrane protease serine"/>
    <property type="match status" value="1"/>
</dbReference>
<evidence type="ECO:0000256" key="4">
    <source>
        <dbReference type="ARBA" id="ARBA00023157"/>
    </source>
</evidence>
<dbReference type="InterPro" id="IPR033116">
    <property type="entry name" value="TRYPSIN_SER"/>
</dbReference>
<keyword evidence="3" id="KW-0720">Serine protease</keyword>
<evidence type="ECO:0000256" key="5">
    <source>
        <dbReference type="ARBA" id="ARBA00024195"/>
    </source>
</evidence>
<sequence length="186" mass="20725">DVYSWRVVLGTRNLWKHSKHAVKRKIRSIAVHPKFKMKSFENDLALLQLNSAVRYSDYIQPICLPPANLSLAVENQTECFIIGWGRTKEKGKMSPVLKEARVEIIPSSICNSSASYGGMVNKNMICAGSTLGGTDSCQGDSGGPLVCYHPSTNRYYLFGIASFGIGCGRPRFPGIYVRLSQYQRWV</sequence>
<dbReference type="OrthoDB" id="10051896at2759"/>
<gene>
    <name evidence="7" type="primary">Tmprss12</name>
    <name evidence="7" type="ORF">GEOCAL_R08544</name>
</gene>
<dbReference type="EMBL" id="VWPV01009036">
    <property type="protein sequence ID" value="NWH58935.1"/>
    <property type="molecule type" value="Genomic_DNA"/>
</dbReference>
<feature type="domain" description="Peptidase S1" evidence="6">
    <location>
        <begin position="1"/>
        <end position="186"/>
    </location>
</feature>
<dbReference type="SUPFAM" id="SSF50494">
    <property type="entry name" value="Trypsin-like serine proteases"/>
    <property type="match status" value="1"/>
</dbReference>
<evidence type="ECO:0000256" key="3">
    <source>
        <dbReference type="ARBA" id="ARBA00022825"/>
    </source>
</evidence>
<name>A0A7K4J1Q4_GEOCA</name>
<dbReference type="InterPro" id="IPR001314">
    <property type="entry name" value="Peptidase_S1A"/>
</dbReference>
<dbReference type="GO" id="GO:0006508">
    <property type="term" value="P:proteolysis"/>
    <property type="evidence" value="ECO:0007669"/>
    <property type="project" value="UniProtKB-KW"/>
</dbReference>
<dbReference type="SMART" id="SM00020">
    <property type="entry name" value="Tryp_SPc"/>
    <property type="match status" value="1"/>
</dbReference>
<dbReference type="InterPro" id="IPR043504">
    <property type="entry name" value="Peptidase_S1_PA_chymotrypsin"/>
</dbReference>
<dbReference type="AlphaFoldDB" id="A0A7K4J1Q4"/>
<evidence type="ECO:0000313" key="8">
    <source>
        <dbReference type="Proteomes" id="UP000531151"/>
    </source>
</evidence>
<protein>
    <submittedName>
        <fullName evidence="7">TMPSC protease</fullName>
    </submittedName>
</protein>
<comment type="similarity">
    <text evidence="5">Belongs to the peptidase S1 family. CLIP subfamily.</text>
</comment>
<dbReference type="InterPro" id="IPR001254">
    <property type="entry name" value="Trypsin_dom"/>
</dbReference>
<dbReference type="GO" id="GO:0004252">
    <property type="term" value="F:serine-type endopeptidase activity"/>
    <property type="evidence" value="ECO:0007669"/>
    <property type="project" value="InterPro"/>
</dbReference>
<evidence type="ECO:0000313" key="7">
    <source>
        <dbReference type="EMBL" id="NWH58935.1"/>
    </source>
</evidence>
<dbReference type="CDD" id="cd00190">
    <property type="entry name" value="Tryp_SPc"/>
    <property type="match status" value="1"/>
</dbReference>
<evidence type="ECO:0000256" key="2">
    <source>
        <dbReference type="ARBA" id="ARBA00022801"/>
    </source>
</evidence>
<feature type="non-terminal residue" evidence="7">
    <location>
        <position position="1"/>
    </location>
</feature>
<keyword evidence="8" id="KW-1185">Reference proteome</keyword>
<dbReference type="Gene3D" id="2.40.10.10">
    <property type="entry name" value="Trypsin-like serine proteases"/>
    <property type="match status" value="2"/>
</dbReference>
<accession>A0A7K4J1Q4</accession>
<dbReference type="PRINTS" id="PR00722">
    <property type="entry name" value="CHYMOTRYPSIN"/>
</dbReference>
<keyword evidence="4" id="KW-1015">Disulfide bond</keyword>
<comment type="caution">
    <text evidence="7">The sequence shown here is derived from an EMBL/GenBank/DDBJ whole genome shotgun (WGS) entry which is preliminary data.</text>
</comment>
<organism evidence="7 8">
    <name type="scientific">Geococcyx californianus</name>
    <name type="common">Greater roadrunner</name>
    <name type="synonym">Saurothera californiana</name>
    <dbReference type="NCBI Taxonomy" id="8947"/>
    <lineage>
        <taxon>Eukaryota</taxon>
        <taxon>Metazoa</taxon>
        <taxon>Chordata</taxon>
        <taxon>Craniata</taxon>
        <taxon>Vertebrata</taxon>
        <taxon>Euteleostomi</taxon>
        <taxon>Archelosauria</taxon>
        <taxon>Archosauria</taxon>
        <taxon>Dinosauria</taxon>
        <taxon>Saurischia</taxon>
        <taxon>Theropoda</taxon>
        <taxon>Coelurosauria</taxon>
        <taxon>Aves</taxon>
        <taxon>Neognathae</taxon>
        <taxon>Neoaves</taxon>
        <taxon>Otidimorphae</taxon>
        <taxon>Cuculiformes</taxon>
        <taxon>Neomorphidae</taxon>
        <taxon>Geococcyx</taxon>
    </lineage>
</organism>
<dbReference type="PROSITE" id="PS00135">
    <property type="entry name" value="TRYPSIN_SER"/>
    <property type="match status" value="1"/>
</dbReference>
<proteinExistence type="inferred from homology"/>
<keyword evidence="2" id="KW-0378">Hydrolase</keyword>
<reference evidence="7 8" key="1">
    <citation type="submission" date="2019-09" db="EMBL/GenBank/DDBJ databases">
        <title>Bird 10,000 Genomes (B10K) Project - Family phase.</title>
        <authorList>
            <person name="Zhang G."/>
        </authorList>
    </citation>
    <scope>NUCLEOTIDE SEQUENCE [LARGE SCALE GENOMIC DNA]</scope>
    <source>
        <strain evidence="7">B10K-CU-031-07</strain>
        <tissue evidence="7">Muscle</tissue>
    </source>
</reference>
<keyword evidence="1 7" id="KW-0645">Protease</keyword>
<dbReference type="PROSITE" id="PS50240">
    <property type="entry name" value="TRYPSIN_DOM"/>
    <property type="match status" value="1"/>
</dbReference>
<dbReference type="Proteomes" id="UP000531151">
    <property type="component" value="Unassembled WGS sequence"/>
</dbReference>
<dbReference type="PANTHER" id="PTHR24252">
    <property type="entry name" value="ACROSIN-RELATED"/>
    <property type="match status" value="1"/>
</dbReference>
<dbReference type="Pfam" id="PF00089">
    <property type="entry name" value="Trypsin"/>
    <property type="match status" value="1"/>
</dbReference>
<dbReference type="InterPro" id="IPR009003">
    <property type="entry name" value="Peptidase_S1_PA"/>
</dbReference>
<feature type="non-terminal residue" evidence="7">
    <location>
        <position position="186"/>
    </location>
</feature>